<name>A0A0N4ZV36_PARTI</name>
<dbReference type="Proteomes" id="UP000038045">
    <property type="component" value="Unplaced"/>
</dbReference>
<sequence length="250" mass="29643">MLGSPIHENNYYNESIILRNCGILKLIEKIESKGHCLPDDVFKKAEITLNINNVSTEMYKYGQEQCHHYFQMYGLRDNHTFDYNCLESKSDYIRLNFCDGSCIVRKQVLIKYFTKFSEPLSELTDKCIREIMVSKLSVETFRIILKYYYGINVKINLKNVIELYKLCDELQVDGCFKKQVVEYIIKNFVLLTRTSSFLKNICYFECVPLKLLLNNKPENCSFEDFMDIHRIISLYKWKKSRESKRSSIPK</sequence>
<dbReference type="CDD" id="cd18186">
    <property type="entry name" value="BTB_POZ_ZBTB_KLHL-like"/>
    <property type="match status" value="1"/>
</dbReference>
<reference evidence="3" key="1">
    <citation type="submission" date="2017-02" db="UniProtKB">
        <authorList>
            <consortium name="WormBaseParasite"/>
        </authorList>
    </citation>
    <scope>IDENTIFICATION</scope>
</reference>
<evidence type="ECO:0000313" key="3">
    <source>
        <dbReference type="WBParaSite" id="PTRK_0001244700.1"/>
    </source>
</evidence>
<dbReference type="WBParaSite" id="PTRK_0001244700.1">
    <property type="protein sequence ID" value="PTRK_0001244700.1"/>
    <property type="gene ID" value="PTRK_0001244700"/>
</dbReference>
<dbReference type="STRING" id="131310.A0A0N4ZV36"/>
<dbReference type="Gene3D" id="3.30.710.10">
    <property type="entry name" value="Potassium Channel Kv1.1, Chain A"/>
    <property type="match status" value="1"/>
</dbReference>
<proteinExistence type="predicted"/>
<protein>
    <submittedName>
        <fullName evidence="3">BTB domain-containing protein</fullName>
    </submittedName>
</protein>
<organism evidence="2 3">
    <name type="scientific">Parastrongyloides trichosuri</name>
    <name type="common">Possum-specific nematode worm</name>
    <dbReference type="NCBI Taxonomy" id="131310"/>
    <lineage>
        <taxon>Eukaryota</taxon>
        <taxon>Metazoa</taxon>
        <taxon>Ecdysozoa</taxon>
        <taxon>Nematoda</taxon>
        <taxon>Chromadorea</taxon>
        <taxon>Rhabditida</taxon>
        <taxon>Tylenchina</taxon>
        <taxon>Panagrolaimomorpha</taxon>
        <taxon>Strongyloidoidea</taxon>
        <taxon>Strongyloididae</taxon>
        <taxon>Parastrongyloides</taxon>
    </lineage>
</organism>
<feature type="domain" description="BTB" evidence="1">
    <location>
        <begin position="108"/>
        <end position="178"/>
    </location>
</feature>
<accession>A0A0N4ZV36</accession>
<evidence type="ECO:0000313" key="2">
    <source>
        <dbReference type="Proteomes" id="UP000038045"/>
    </source>
</evidence>
<evidence type="ECO:0000259" key="1">
    <source>
        <dbReference type="Pfam" id="PF00651"/>
    </source>
</evidence>
<dbReference type="InterPro" id="IPR000210">
    <property type="entry name" value="BTB/POZ_dom"/>
</dbReference>
<dbReference type="InterPro" id="IPR011333">
    <property type="entry name" value="SKP1/BTB/POZ_sf"/>
</dbReference>
<dbReference type="Pfam" id="PF00651">
    <property type="entry name" value="BTB"/>
    <property type="match status" value="1"/>
</dbReference>
<keyword evidence="2" id="KW-1185">Reference proteome</keyword>
<dbReference type="SUPFAM" id="SSF54695">
    <property type="entry name" value="POZ domain"/>
    <property type="match status" value="1"/>
</dbReference>
<dbReference type="AlphaFoldDB" id="A0A0N4ZV36"/>